<reference evidence="2" key="1">
    <citation type="journal article" date="2019" name="Int. J. Syst. Evol. Microbiol.">
        <title>The Global Catalogue of Microorganisms (GCM) 10K type strain sequencing project: providing services to taxonomists for standard genome sequencing and annotation.</title>
        <authorList>
            <consortium name="The Broad Institute Genomics Platform"/>
            <consortium name="The Broad Institute Genome Sequencing Center for Infectious Disease"/>
            <person name="Wu L."/>
            <person name="Ma J."/>
        </authorList>
    </citation>
    <scope>NUCLEOTIDE SEQUENCE [LARGE SCALE GENOMIC DNA]</scope>
    <source>
        <strain evidence="2">KACC 12822</strain>
    </source>
</reference>
<sequence>MDFEWDDAKAALNLRKHGIAFEEAARVFLDPGRIDMVDDREEYGEERWLSIGWVDPVLLVVVHAVRGVHGEVTRIISARKANAYERAIYHEVQN</sequence>
<name>A0ABW0JVL5_9GAMM</name>
<proteinExistence type="predicted"/>
<dbReference type="Gene3D" id="3.10.450.530">
    <property type="entry name" value="Ribonuclease toxin, BrnT, of type II toxin-antitoxin system"/>
    <property type="match status" value="1"/>
</dbReference>
<dbReference type="RefSeq" id="WP_056604025.1">
    <property type="nucleotide sequence ID" value="NZ_JALBWS010000014.1"/>
</dbReference>
<organism evidence="1 2">
    <name type="scientific">Rhodanobacter ginsenosidimutans</name>
    <dbReference type="NCBI Taxonomy" id="490571"/>
    <lineage>
        <taxon>Bacteria</taxon>
        <taxon>Pseudomonadati</taxon>
        <taxon>Pseudomonadota</taxon>
        <taxon>Gammaproteobacteria</taxon>
        <taxon>Lysobacterales</taxon>
        <taxon>Rhodanobacteraceae</taxon>
        <taxon>Rhodanobacter</taxon>
    </lineage>
</organism>
<comment type="caution">
    <text evidence="1">The sequence shown here is derived from an EMBL/GenBank/DDBJ whole genome shotgun (WGS) entry which is preliminary data.</text>
</comment>
<accession>A0ABW0JVL5</accession>
<keyword evidence="2" id="KW-1185">Reference proteome</keyword>
<dbReference type="Pfam" id="PF04365">
    <property type="entry name" value="BrnT_toxin"/>
    <property type="match status" value="1"/>
</dbReference>
<protein>
    <submittedName>
        <fullName evidence="1">BrnT family toxin</fullName>
    </submittedName>
</protein>
<evidence type="ECO:0000313" key="2">
    <source>
        <dbReference type="Proteomes" id="UP001596018"/>
    </source>
</evidence>
<evidence type="ECO:0000313" key="1">
    <source>
        <dbReference type="EMBL" id="MFC5439945.1"/>
    </source>
</evidence>
<dbReference type="InterPro" id="IPR007460">
    <property type="entry name" value="BrnT_toxin"/>
</dbReference>
<gene>
    <name evidence="1" type="ORF">ACFPK0_07970</name>
</gene>
<dbReference type="Proteomes" id="UP001596018">
    <property type="component" value="Unassembled WGS sequence"/>
</dbReference>
<dbReference type="EMBL" id="JBHSMM010000001">
    <property type="protein sequence ID" value="MFC5439945.1"/>
    <property type="molecule type" value="Genomic_DNA"/>
</dbReference>
<dbReference type="InterPro" id="IPR038573">
    <property type="entry name" value="BrnT_sf"/>
</dbReference>